<evidence type="ECO:0000313" key="3">
    <source>
        <dbReference type="Proteomes" id="UP000663864"/>
    </source>
</evidence>
<feature type="non-terminal residue" evidence="1">
    <location>
        <position position="38"/>
    </location>
</feature>
<dbReference type="Proteomes" id="UP000663864">
    <property type="component" value="Unassembled WGS sequence"/>
</dbReference>
<proteinExistence type="predicted"/>
<dbReference type="AlphaFoldDB" id="A0A815W4M1"/>
<dbReference type="EMBL" id="CAJOBD010049220">
    <property type="protein sequence ID" value="CAF4346241.1"/>
    <property type="molecule type" value="Genomic_DNA"/>
</dbReference>
<sequence>MHDKIMGQLKPRQFQVMMSAGTANIDNDQTDDIEQIKP</sequence>
<evidence type="ECO:0000313" key="1">
    <source>
        <dbReference type="EMBL" id="CAF1540330.1"/>
    </source>
</evidence>
<comment type="caution">
    <text evidence="1">The sequence shown here is derived from an EMBL/GenBank/DDBJ whole genome shotgun (WGS) entry which is preliminary data.</text>
</comment>
<gene>
    <name evidence="2" type="ORF">JBS370_LOCUS41784</name>
    <name evidence="1" type="ORF">ZHD862_LOCUS39051</name>
</gene>
<accession>A0A815W4M1</accession>
<dbReference type="EMBL" id="CAJNOT010013230">
    <property type="protein sequence ID" value="CAF1540330.1"/>
    <property type="molecule type" value="Genomic_DNA"/>
</dbReference>
<organism evidence="1 3">
    <name type="scientific">Rotaria sordida</name>
    <dbReference type="NCBI Taxonomy" id="392033"/>
    <lineage>
        <taxon>Eukaryota</taxon>
        <taxon>Metazoa</taxon>
        <taxon>Spiralia</taxon>
        <taxon>Gnathifera</taxon>
        <taxon>Rotifera</taxon>
        <taxon>Eurotatoria</taxon>
        <taxon>Bdelloidea</taxon>
        <taxon>Philodinida</taxon>
        <taxon>Philodinidae</taxon>
        <taxon>Rotaria</taxon>
    </lineage>
</organism>
<dbReference type="Proteomes" id="UP000663836">
    <property type="component" value="Unassembled WGS sequence"/>
</dbReference>
<protein>
    <submittedName>
        <fullName evidence="1">Uncharacterized protein</fullName>
    </submittedName>
</protein>
<evidence type="ECO:0000313" key="2">
    <source>
        <dbReference type="EMBL" id="CAF4346241.1"/>
    </source>
</evidence>
<name>A0A815W4M1_9BILA</name>
<reference evidence="1" key="1">
    <citation type="submission" date="2021-02" db="EMBL/GenBank/DDBJ databases">
        <authorList>
            <person name="Nowell W R."/>
        </authorList>
    </citation>
    <scope>NUCLEOTIDE SEQUENCE</scope>
</reference>